<feature type="region of interest" description="Disordered" evidence="7">
    <location>
        <begin position="100"/>
        <end position="119"/>
    </location>
</feature>
<sequence>MQSEKGWEQKALVSELIQGLEIARKLKEDFNIPSSIDTRDSLLQRILCSYNKALLLLRRNPPISNSETMHQPTQTSSPQSLQLRHQSPPKEHFEGALKNHHQELKQTAKKRKKLPKRTEQVRVKIENGVEEPLQDGYSWRKYGQKNILNAKYPRSYYRCTFQKSKDCCATKQVQRSEEDPNVFDISYRGSHVCSHVPSLKSPDTEEKPQGCDNNVQFHGAESWRERVTNCTNTSTVETDNVTPNPFPSFGCMIQDNHHMFLSSFVLENDPFFSTISQTSLFSPNTPELNSLVSPSFHVHDEFDGVFEKLCPDSNAAGIVLADTSTTNFSTFDFSFDAVGIGASCPSMPRGFHPKCT</sequence>
<name>A0A4D6LUK6_VIGUN</name>
<dbReference type="PANTHER" id="PTHR32096:SF36">
    <property type="entry name" value="WRKY TRANSCRIPTION FACTOR 41-RELATED"/>
    <property type="match status" value="1"/>
</dbReference>
<evidence type="ECO:0000256" key="3">
    <source>
        <dbReference type="ARBA" id="ARBA00023125"/>
    </source>
</evidence>
<keyword evidence="3" id="KW-0238">DNA-binding</keyword>
<dbReference type="GO" id="GO:0010150">
    <property type="term" value="P:leaf senescence"/>
    <property type="evidence" value="ECO:0007669"/>
    <property type="project" value="UniProtKB-ARBA"/>
</dbReference>
<proteinExistence type="inferred from homology"/>
<dbReference type="GO" id="GO:0005634">
    <property type="term" value="C:nucleus"/>
    <property type="evidence" value="ECO:0007669"/>
    <property type="project" value="UniProtKB-SubCell"/>
</dbReference>
<dbReference type="InterPro" id="IPR044810">
    <property type="entry name" value="WRKY_plant"/>
</dbReference>
<protein>
    <submittedName>
        <fullName evidence="9">WRKY transcription factor 22</fullName>
    </submittedName>
</protein>
<accession>A0A4D6LUK6</accession>
<dbReference type="InterPro" id="IPR003657">
    <property type="entry name" value="WRKY_dom"/>
</dbReference>
<evidence type="ECO:0000256" key="7">
    <source>
        <dbReference type="SAM" id="MobiDB-lite"/>
    </source>
</evidence>
<keyword evidence="4" id="KW-0804">Transcription</keyword>
<dbReference type="PANTHER" id="PTHR32096">
    <property type="entry name" value="WRKY TRANSCRIPTION FACTOR 30-RELATED-RELATED"/>
    <property type="match status" value="1"/>
</dbReference>
<dbReference type="SMART" id="SM00774">
    <property type="entry name" value="WRKY"/>
    <property type="match status" value="1"/>
</dbReference>
<feature type="compositionally biased region" description="Low complexity" evidence="7">
    <location>
        <begin position="71"/>
        <end position="83"/>
    </location>
</feature>
<comment type="subcellular location">
    <subcellularLocation>
        <location evidence="1">Nucleus</location>
    </subcellularLocation>
</comment>
<dbReference type="GO" id="GO:0000976">
    <property type="term" value="F:transcription cis-regulatory region binding"/>
    <property type="evidence" value="ECO:0007669"/>
    <property type="project" value="TreeGrafter"/>
</dbReference>
<evidence type="ECO:0000256" key="1">
    <source>
        <dbReference type="ARBA" id="ARBA00004123"/>
    </source>
</evidence>
<gene>
    <name evidence="9" type="ORF">DEO72_LG4g2683</name>
</gene>
<dbReference type="Pfam" id="PF03106">
    <property type="entry name" value="WRKY"/>
    <property type="match status" value="1"/>
</dbReference>
<dbReference type="FunFam" id="2.20.25.80:FF:000009">
    <property type="entry name" value="WRKY transcription factor 53"/>
    <property type="match status" value="1"/>
</dbReference>
<keyword evidence="5" id="KW-0539">Nucleus</keyword>
<feature type="region of interest" description="Disordered" evidence="7">
    <location>
        <begin position="63"/>
        <end position="92"/>
    </location>
</feature>
<evidence type="ECO:0000256" key="5">
    <source>
        <dbReference type="ARBA" id="ARBA00023242"/>
    </source>
</evidence>
<dbReference type="AlphaFoldDB" id="A0A4D6LUK6"/>
<dbReference type="EMBL" id="CP039348">
    <property type="protein sequence ID" value="QCD91716.1"/>
    <property type="molecule type" value="Genomic_DNA"/>
</dbReference>
<evidence type="ECO:0000256" key="6">
    <source>
        <dbReference type="ARBA" id="ARBA00060850"/>
    </source>
</evidence>
<dbReference type="GO" id="GO:0042542">
    <property type="term" value="P:response to hydrogen peroxide"/>
    <property type="evidence" value="ECO:0007669"/>
    <property type="project" value="UniProtKB-ARBA"/>
</dbReference>
<dbReference type="PROSITE" id="PS50811">
    <property type="entry name" value="WRKY"/>
    <property type="match status" value="1"/>
</dbReference>
<evidence type="ECO:0000313" key="9">
    <source>
        <dbReference type="EMBL" id="QCD91716.1"/>
    </source>
</evidence>
<evidence type="ECO:0000256" key="4">
    <source>
        <dbReference type="ARBA" id="ARBA00023163"/>
    </source>
</evidence>
<dbReference type="SUPFAM" id="SSF118290">
    <property type="entry name" value="WRKY DNA-binding domain"/>
    <property type="match status" value="1"/>
</dbReference>
<feature type="domain" description="WRKY" evidence="8">
    <location>
        <begin position="128"/>
        <end position="191"/>
    </location>
</feature>
<dbReference type="Proteomes" id="UP000501690">
    <property type="component" value="Linkage Group LG4"/>
</dbReference>
<dbReference type="GO" id="GO:0009751">
    <property type="term" value="P:response to salicylic acid"/>
    <property type="evidence" value="ECO:0007669"/>
    <property type="project" value="UniProtKB-ARBA"/>
</dbReference>
<keyword evidence="10" id="KW-1185">Reference proteome</keyword>
<dbReference type="InterPro" id="IPR036576">
    <property type="entry name" value="WRKY_dom_sf"/>
</dbReference>
<comment type="similarity">
    <text evidence="6">Belongs to the WRKY group III family.</text>
</comment>
<evidence type="ECO:0000259" key="8">
    <source>
        <dbReference type="PROSITE" id="PS50811"/>
    </source>
</evidence>
<dbReference type="Gene3D" id="2.20.25.80">
    <property type="entry name" value="WRKY domain"/>
    <property type="match status" value="1"/>
</dbReference>
<evidence type="ECO:0000256" key="2">
    <source>
        <dbReference type="ARBA" id="ARBA00023015"/>
    </source>
</evidence>
<keyword evidence="2" id="KW-0805">Transcription regulation</keyword>
<evidence type="ECO:0000313" key="10">
    <source>
        <dbReference type="Proteomes" id="UP000501690"/>
    </source>
</evidence>
<dbReference type="GO" id="GO:0003700">
    <property type="term" value="F:DNA-binding transcription factor activity"/>
    <property type="evidence" value="ECO:0007669"/>
    <property type="project" value="InterPro"/>
</dbReference>
<reference evidence="9 10" key="1">
    <citation type="submission" date="2019-04" db="EMBL/GenBank/DDBJ databases">
        <title>An improved genome assembly and genetic linkage map for asparagus bean, Vigna unguiculata ssp. sesquipedialis.</title>
        <authorList>
            <person name="Xia Q."/>
            <person name="Zhang R."/>
            <person name="Dong Y."/>
        </authorList>
    </citation>
    <scope>NUCLEOTIDE SEQUENCE [LARGE SCALE GENOMIC DNA]</scope>
    <source>
        <tissue evidence="9">Leaf</tissue>
    </source>
</reference>
<organism evidence="9 10">
    <name type="scientific">Vigna unguiculata</name>
    <name type="common">Cowpea</name>
    <dbReference type="NCBI Taxonomy" id="3917"/>
    <lineage>
        <taxon>Eukaryota</taxon>
        <taxon>Viridiplantae</taxon>
        <taxon>Streptophyta</taxon>
        <taxon>Embryophyta</taxon>
        <taxon>Tracheophyta</taxon>
        <taxon>Spermatophyta</taxon>
        <taxon>Magnoliopsida</taxon>
        <taxon>eudicotyledons</taxon>
        <taxon>Gunneridae</taxon>
        <taxon>Pentapetalae</taxon>
        <taxon>rosids</taxon>
        <taxon>fabids</taxon>
        <taxon>Fabales</taxon>
        <taxon>Fabaceae</taxon>
        <taxon>Papilionoideae</taxon>
        <taxon>50 kb inversion clade</taxon>
        <taxon>NPAAA clade</taxon>
        <taxon>indigoferoid/millettioid clade</taxon>
        <taxon>Phaseoleae</taxon>
        <taxon>Vigna</taxon>
    </lineage>
</organism>
<dbReference type="GO" id="GO:0010193">
    <property type="term" value="P:response to ozone"/>
    <property type="evidence" value="ECO:0007669"/>
    <property type="project" value="UniProtKB-ARBA"/>
</dbReference>